<dbReference type="InterPro" id="IPR014284">
    <property type="entry name" value="RNA_pol_sigma-70_dom"/>
</dbReference>
<comment type="similarity">
    <text evidence="1">Belongs to the sigma-70 factor family. ECF subfamily.</text>
</comment>
<dbReference type="SUPFAM" id="SSF88946">
    <property type="entry name" value="Sigma2 domain of RNA polymerase sigma factors"/>
    <property type="match status" value="1"/>
</dbReference>
<sequence length="206" mass="23601">MAQVTSITRAENSVEVPQNRNDDWSQLLVRVGREQDRKAFESLFRHFAPLIKGFHYSRNTQAFSPEAADELVQEVMIRVWRKAPSFDPSRASANTWVYTIMRNCRIDMLRRNNRRQDSDSSDVDVDDIWDDTADTQPLLFLQRKRGEEAVAEGLASLPPEQSHVLEKAYMEGKSHSEISAELGLPLGTVKSRVRLALKKLQARMSK</sequence>
<keyword evidence="8" id="KW-1185">Reference proteome</keyword>
<evidence type="ECO:0000256" key="3">
    <source>
        <dbReference type="ARBA" id="ARBA00023082"/>
    </source>
</evidence>
<feature type="domain" description="RNA polymerase sigma-70 region 2" evidence="5">
    <location>
        <begin position="43"/>
        <end position="115"/>
    </location>
</feature>
<dbReference type="InterPro" id="IPR007627">
    <property type="entry name" value="RNA_pol_sigma70_r2"/>
</dbReference>
<dbReference type="InterPro" id="IPR013325">
    <property type="entry name" value="RNA_pol_sigma_r2"/>
</dbReference>
<evidence type="ECO:0000256" key="2">
    <source>
        <dbReference type="ARBA" id="ARBA00023015"/>
    </source>
</evidence>
<evidence type="ECO:0000259" key="6">
    <source>
        <dbReference type="Pfam" id="PF08281"/>
    </source>
</evidence>
<feature type="domain" description="RNA polymerase sigma factor 70 region 4 type 2" evidence="6">
    <location>
        <begin position="149"/>
        <end position="200"/>
    </location>
</feature>
<dbReference type="Gene3D" id="1.10.1740.10">
    <property type="match status" value="1"/>
</dbReference>
<dbReference type="InterPro" id="IPR013324">
    <property type="entry name" value="RNA_pol_sigma_r3/r4-like"/>
</dbReference>
<reference evidence="7" key="1">
    <citation type="submission" date="2017-08" db="EMBL/GenBank/DDBJ databases">
        <title>Microbulbifer marisrubri sp. nov., a halophilic alphaproteobacterium isolated from marine sediment of the Yellow Sea, China.</title>
        <authorList>
            <person name="Zhang G."/>
            <person name="Xiong Q."/>
        </authorList>
    </citation>
    <scope>NUCLEOTIDE SEQUENCE [LARGE SCALE GENOMIC DNA]</scope>
    <source>
        <strain evidence="7">WRN-8</strain>
    </source>
</reference>
<comment type="caution">
    <text evidence="7">The sequence shown here is derived from an EMBL/GenBank/DDBJ whole genome shotgun (WGS) entry which is preliminary data.</text>
</comment>
<keyword evidence="4" id="KW-0804">Transcription</keyword>
<dbReference type="Gene3D" id="1.10.10.10">
    <property type="entry name" value="Winged helix-like DNA-binding domain superfamily/Winged helix DNA-binding domain"/>
    <property type="match status" value="1"/>
</dbReference>
<dbReference type="EMBL" id="LRFG02000001">
    <property type="protein sequence ID" value="PCO07101.1"/>
    <property type="molecule type" value="Genomic_DNA"/>
</dbReference>
<dbReference type="InterPro" id="IPR036388">
    <property type="entry name" value="WH-like_DNA-bd_sf"/>
</dbReference>
<gene>
    <name evidence="7" type="ORF">AWR36_002610</name>
</gene>
<dbReference type="Pfam" id="PF08281">
    <property type="entry name" value="Sigma70_r4_2"/>
    <property type="match status" value="1"/>
</dbReference>
<evidence type="ECO:0000259" key="5">
    <source>
        <dbReference type="Pfam" id="PF04542"/>
    </source>
</evidence>
<dbReference type="InterPro" id="IPR013249">
    <property type="entry name" value="RNA_pol_sigma70_r4_t2"/>
</dbReference>
<dbReference type="InterPro" id="IPR039425">
    <property type="entry name" value="RNA_pol_sigma-70-like"/>
</dbReference>
<dbReference type="SUPFAM" id="SSF88659">
    <property type="entry name" value="Sigma3 and sigma4 domains of RNA polymerase sigma factors"/>
    <property type="match status" value="1"/>
</dbReference>
<dbReference type="PANTHER" id="PTHR43133:SF62">
    <property type="entry name" value="RNA POLYMERASE SIGMA FACTOR SIGZ"/>
    <property type="match status" value="1"/>
</dbReference>
<evidence type="ECO:0000313" key="7">
    <source>
        <dbReference type="EMBL" id="PCO07101.1"/>
    </source>
</evidence>
<keyword evidence="3" id="KW-0731">Sigma factor</keyword>
<organism evidence="7 8">
    <name type="scientific">Microbulbifer flavimaris</name>
    <dbReference type="NCBI Taxonomy" id="1781068"/>
    <lineage>
        <taxon>Bacteria</taxon>
        <taxon>Pseudomonadati</taxon>
        <taxon>Pseudomonadota</taxon>
        <taxon>Gammaproteobacteria</taxon>
        <taxon>Cellvibrionales</taxon>
        <taxon>Microbulbiferaceae</taxon>
        <taxon>Microbulbifer</taxon>
    </lineage>
</organism>
<accession>A0ABX4I4R5</accession>
<dbReference type="NCBIfam" id="TIGR02937">
    <property type="entry name" value="sigma70-ECF"/>
    <property type="match status" value="1"/>
</dbReference>
<dbReference type="Pfam" id="PF04542">
    <property type="entry name" value="Sigma70_r2"/>
    <property type="match status" value="1"/>
</dbReference>
<dbReference type="PANTHER" id="PTHR43133">
    <property type="entry name" value="RNA POLYMERASE ECF-TYPE SIGMA FACTO"/>
    <property type="match status" value="1"/>
</dbReference>
<evidence type="ECO:0000313" key="8">
    <source>
        <dbReference type="Proteomes" id="UP000218427"/>
    </source>
</evidence>
<name>A0ABX4I4R5_9GAMM</name>
<protein>
    <submittedName>
        <fullName evidence="7">RNA polymerase subunit sigma-70</fullName>
    </submittedName>
</protein>
<proteinExistence type="inferred from homology"/>
<evidence type="ECO:0000256" key="4">
    <source>
        <dbReference type="ARBA" id="ARBA00023163"/>
    </source>
</evidence>
<dbReference type="CDD" id="cd06171">
    <property type="entry name" value="Sigma70_r4"/>
    <property type="match status" value="1"/>
</dbReference>
<keyword evidence="2" id="KW-0805">Transcription regulation</keyword>
<evidence type="ECO:0000256" key="1">
    <source>
        <dbReference type="ARBA" id="ARBA00010641"/>
    </source>
</evidence>
<dbReference type="Proteomes" id="UP000218427">
    <property type="component" value="Unassembled WGS sequence"/>
</dbReference>